<keyword evidence="3" id="KW-1185">Reference proteome</keyword>
<dbReference type="Gene3D" id="3.30.70.660">
    <property type="entry name" value="Pseudouridine synthase I, catalytic domain, C-terminal subdomain"/>
    <property type="match status" value="1"/>
</dbReference>
<dbReference type="OMA" id="NRNAQFR"/>
<dbReference type="GO" id="GO:0009982">
    <property type="term" value="F:pseudouridine synthase activity"/>
    <property type="evidence" value="ECO:0000318"/>
    <property type="project" value="GO_Central"/>
</dbReference>
<dbReference type="HOGENOM" id="CLU_352543_0_0_1"/>
<dbReference type="PaxDb" id="35128-Thaps23106"/>
<protein>
    <submittedName>
        <fullName evidence="2">Uncharacterized protein</fullName>
    </submittedName>
</protein>
<evidence type="ECO:0000313" key="3">
    <source>
        <dbReference type="Proteomes" id="UP000001449"/>
    </source>
</evidence>
<dbReference type="GO" id="GO:1990481">
    <property type="term" value="P:mRNA pseudouridine synthesis"/>
    <property type="evidence" value="ECO:0000318"/>
    <property type="project" value="GO_Central"/>
</dbReference>
<reference evidence="2 3" key="2">
    <citation type="journal article" date="2008" name="Nature">
        <title>The Phaeodactylum genome reveals the evolutionary history of diatom genomes.</title>
        <authorList>
            <person name="Bowler C."/>
            <person name="Allen A.E."/>
            <person name="Badger J.H."/>
            <person name="Grimwood J."/>
            <person name="Jabbari K."/>
            <person name="Kuo A."/>
            <person name="Maheswari U."/>
            <person name="Martens C."/>
            <person name="Maumus F."/>
            <person name="Otillar R.P."/>
            <person name="Rayko E."/>
            <person name="Salamov A."/>
            <person name="Vandepoele K."/>
            <person name="Beszteri B."/>
            <person name="Gruber A."/>
            <person name="Heijde M."/>
            <person name="Katinka M."/>
            <person name="Mock T."/>
            <person name="Valentin K."/>
            <person name="Verret F."/>
            <person name="Berges J.A."/>
            <person name="Brownlee C."/>
            <person name="Cadoret J.P."/>
            <person name="Chiovitti A."/>
            <person name="Choi C.J."/>
            <person name="Coesel S."/>
            <person name="De Martino A."/>
            <person name="Detter J.C."/>
            <person name="Durkin C."/>
            <person name="Falciatore A."/>
            <person name="Fournet J."/>
            <person name="Haruta M."/>
            <person name="Huysman M.J."/>
            <person name="Jenkins B.D."/>
            <person name="Jiroutova K."/>
            <person name="Jorgensen R.E."/>
            <person name="Joubert Y."/>
            <person name="Kaplan A."/>
            <person name="Kroger N."/>
            <person name="Kroth P.G."/>
            <person name="La Roche J."/>
            <person name="Lindquist E."/>
            <person name="Lommer M."/>
            <person name="Martin-Jezequel V."/>
            <person name="Lopez P.J."/>
            <person name="Lucas S."/>
            <person name="Mangogna M."/>
            <person name="McGinnis K."/>
            <person name="Medlin L.K."/>
            <person name="Montsant A."/>
            <person name="Oudot-Le Secq M.P."/>
            <person name="Napoli C."/>
            <person name="Obornik M."/>
            <person name="Parker M.S."/>
            <person name="Petit J.L."/>
            <person name="Porcel B.M."/>
            <person name="Poulsen N."/>
            <person name="Robison M."/>
            <person name="Rychlewski L."/>
            <person name="Rynearson T.A."/>
            <person name="Schmutz J."/>
            <person name="Shapiro H."/>
            <person name="Siaut M."/>
            <person name="Stanley M."/>
            <person name="Sussman M.R."/>
            <person name="Taylor A.R."/>
            <person name="Vardi A."/>
            <person name="von Dassow P."/>
            <person name="Vyverman W."/>
            <person name="Willis A."/>
            <person name="Wyrwicz L.S."/>
            <person name="Rokhsar D.S."/>
            <person name="Weissenbach J."/>
            <person name="Armbrust E.V."/>
            <person name="Green B.R."/>
            <person name="Van de Peer Y."/>
            <person name="Grigoriev I.V."/>
        </authorList>
    </citation>
    <scope>NUCLEOTIDE SEQUENCE [LARGE SCALE GENOMIC DNA]</scope>
    <source>
        <strain evidence="2 3">CCMP1335</strain>
    </source>
</reference>
<sequence length="798" mass="89240">MWHCRRAVTKAIERVSRGVGGIKDDEESPSSWSADAASDSKVNRSYGSVTRGSDAADQDPNTGAVTEVLSTMATPLHFGMQTESDGKDGDENKQLQKRTCAWVDSVNKELNRILVEMASTKSKDKSSKWSPGRICVFGRVLITNKRFNAESDVVHRRVDYCFPADLLYAGKSNDAPLSQTAVQLRALSLQAFIDQLPSFPPGNKPYRVIDISNENKSNRKYEGETASNSSNNNNNPDFFFRNDSRPSFPRPNDNTLTYLYELKCLMKRFTTQVENLDLNDASAVFEKELHDNKRIKSKLPRKKKSRVNDDEKSLEPISAGEQEKEDKTDASTDDDKPAKEEKTKRLLRRKRFHNFSPNTLAHDYLAYRRLDRIYHRGTVRLEDSPSTGVVEEQPSAPSNESTAIVKNRPFLVFSLTGDVFLHEQARRVIGLLIAICRGVIDSEIIECMFDEEYANLVPAPPAPSCGLVAGESTYMTWEGRLKTILSPRRCDRYDKGWNEEEVVSAVELWEESLVRDVAAGWLWNGVTKDGRLNAENYWLDDVLNPWATKTRVILDDYRRWKTAKEESSAIDGTLAESLLPPVSSIDTMVPELYAKVLYHLRLADSSGNWPTTTPKRQLVMVSTSNGESQVKPLSVAMHVAKKKNDLRSDAYTFQEGEGGASGSFSVGAMPGGQCEQPKGNILFPELVKAAFELEVALCPGREPSSTIAINRNAQFRPHTDNGAGAGQSTSLIVGLGDYVGGELMVEGAKKDIRYNPIEFNGWKQRHWTLPFRGERFSLVWFTPKGCDGVRGIDMDFGV</sequence>
<dbReference type="AlphaFoldDB" id="B8C5S1"/>
<accession>B8C5S1</accession>
<dbReference type="InParanoid" id="B8C5S1"/>
<dbReference type="InterPro" id="IPR020095">
    <property type="entry name" value="PsdUridine_synth_TruA_C"/>
</dbReference>
<feature type="region of interest" description="Disordered" evidence="1">
    <location>
        <begin position="19"/>
        <end position="61"/>
    </location>
</feature>
<dbReference type="RefSeq" id="XP_002291066.1">
    <property type="nucleotide sequence ID" value="XM_002291030.1"/>
</dbReference>
<dbReference type="Proteomes" id="UP000001449">
    <property type="component" value="Chromosome 6"/>
</dbReference>
<feature type="compositionally biased region" description="Basic residues" evidence="1">
    <location>
        <begin position="296"/>
        <end position="305"/>
    </location>
</feature>
<dbReference type="InterPro" id="IPR020103">
    <property type="entry name" value="PsdUridine_synth_cat_dom_sf"/>
</dbReference>
<proteinExistence type="predicted"/>
<dbReference type="GO" id="GO:0003723">
    <property type="term" value="F:RNA binding"/>
    <property type="evidence" value="ECO:0007669"/>
    <property type="project" value="InterPro"/>
</dbReference>
<dbReference type="GO" id="GO:0031119">
    <property type="term" value="P:tRNA pseudouridine synthesis"/>
    <property type="evidence" value="ECO:0000318"/>
    <property type="project" value="GO_Central"/>
</dbReference>
<feature type="compositionally biased region" description="Low complexity" evidence="1">
    <location>
        <begin position="29"/>
        <end position="40"/>
    </location>
</feature>
<feature type="region of interest" description="Disordered" evidence="1">
    <location>
        <begin position="219"/>
        <end position="246"/>
    </location>
</feature>
<dbReference type="PANTHER" id="PTHR11142">
    <property type="entry name" value="PSEUDOURIDYLATE SYNTHASE"/>
    <property type="match status" value="1"/>
</dbReference>
<dbReference type="EMBL" id="CM000643">
    <property type="protein sequence ID" value="EED91173.1"/>
    <property type="molecule type" value="Genomic_DNA"/>
</dbReference>
<feature type="compositionally biased region" description="Basic and acidic residues" evidence="1">
    <location>
        <begin position="321"/>
        <end position="343"/>
    </location>
</feature>
<dbReference type="eggNOG" id="ENOG502S2DY">
    <property type="taxonomic scope" value="Eukaryota"/>
</dbReference>
<dbReference type="SUPFAM" id="SSF55120">
    <property type="entry name" value="Pseudouridine synthase"/>
    <property type="match status" value="1"/>
</dbReference>
<evidence type="ECO:0000313" key="2">
    <source>
        <dbReference type="EMBL" id="EED91173.1"/>
    </source>
</evidence>
<dbReference type="GeneID" id="7445933"/>
<dbReference type="InterPro" id="IPR001406">
    <property type="entry name" value="PsdUridine_synth_TruA"/>
</dbReference>
<evidence type="ECO:0000256" key="1">
    <source>
        <dbReference type="SAM" id="MobiDB-lite"/>
    </source>
</evidence>
<feature type="region of interest" description="Disordered" evidence="1">
    <location>
        <begin position="296"/>
        <end position="343"/>
    </location>
</feature>
<dbReference type="KEGG" id="tps:THAPSDRAFT_23106"/>
<reference evidence="2 3" key="1">
    <citation type="journal article" date="2004" name="Science">
        <title>The genome of the diatom Thalassiosira pseudonana: ecology, evolution, and metabolism.</title>
        <authorList>
            <person name="Armbrust E.V."/>
            <person name="Berges J.A."/>
            <person name="Bowler C."/>
            <person name="Green B.R."/>
            <person name="Martinez D."/>
            <person name="Putnam N.H."/>
            <person name="Zhou S."/>
            <person name="Allen A.E."/>
            <person name="Apt K.E."/>
            <person name="Bechner M."/>
            <person name="Brzezinski M.A."/>
            <person name="Chaal B.K."/>
            <person name="Chiovitti A."/>
            <person name="Davis A.K."/>
            <person name="Demarest M.S."/>
            <person name="Detter J.C."/>
            <person name="Glavina T."/>
            <person name="Goodstein D."/>
            <person name="Hadi M.Z."/>
            <person name="Hellsten U."/>
            <person name="Hildebrand M."/>
            <person name="Jenkins B.D."/>
            <person name="Jurka J."/>
            <person name="Kapitonov V.V."/>
            <person name="Kroger N."/>
            <person name="Lau W.W."/>
            <person name="Lane T.W."/>
            <person name="Larimer F.W."/>
            <person name="Lippmeier J.C."/>
            <person name="Lucas S."/>
            <person name="Medina M."/>
            <person name="Montsant A."/>
            <person name="Obornik M."/>
            <person name="Parker M.S."/>
            <person name="Palenik B."/>
            <person name="Pazour G.J."/>
            <person name="Richardson P.M."/>
            <person name="Rynearson T.A."/>
            <person name="Saito M.A."/>
            <person name="Schwartz D.C."/>
            <person name="Thamatrakoln K."/>
            <person name="Valentin K."/>
            <person name="Vardi A."/>
            <person name="Wilkerson F.P."/>
            <person name="Rokhsar D.S."/>
        </authorList>
    </citation>
    <scope>NUCLEOTIDE SEQUENCE [LARGE SCALE GENOMIC DNA]</scope>
    <source>
        <strain evidence="2 3">CCMP1335</strain>
    </source>
</reference>
<gene>
    <name evidence="2" type="ORF">THAPSDRAFT_23106</name>
</gene>
<dbReference type="GO" id="GO:0005634">
    <property type="term" value="C:nucleus"/>
    <property type="evidence" value="ECO:0000318"/>
    <property type="project" value="GO_Central"/>
</dbReference>
<name>B8C5S1_THAPS</name>
<organism evidence="2 3">
    <name type="scientific">Thalassiosira pseudonana</name>
    <name type="common">Marine diatom</name>
    <name type="synonym">Cyclotella nana</name>
    <dbReference type="NCBI Taxonomy" id="35128"/>
    <lineage>
        <taxon>Eukaryota</taxon>
        <taxon>Sar</taxon>
        <taxon>Stramenopiles</taxon>
        <taxon>Ochrophyta</taxon>
        <taxon>Bacillariophyta</taxon>
        <taxon>Coscinodiscophyceae</taxon>
        <taxon>Thalassiosirophycidae</taxon>
        <taxon>Thalassiosirales</taxon>
        <taxon>Thalassiosiraceae</taxon>
        <taxon>Thalassiosira</taxon>
    </lineage>
</organism>
<dbReference type="PANTHER" id="PTHR11142:SF4">
    <property type="entry name" value="PSEUDOURIDYLATE SYNTHASE 1 HOMOLOG"/>
    <property type="match status" value="1"/>
</dbReference>